<evidence type="ECO:0000313" key="3">
    <source>
        <dbReference type="Proteomes" id="UP001501004"/>
    </source>
</evidence>
<dbReference type="RefSeq" id="WP_344755766.1">
    <property type="nucleotide sequence ID" value="NZ_BAABAE010000003.1"/>
</dbReference>
<protein>
    <recommendedName>
        <fullName evidence="1">DUF5655 domain-containing protein</fullName>
    </recommendedName>
</protein>
<reference evidence="3" key="1">
    <citation type="journal article" date="2019" name="Int. J. Syst. Evol. Microbiol.">
        <title>The Global Catalogue of Microorganisms (GCM) 10K type strain sequencing project: providing services to taxonomists for standard genome sequencing and annotation.</title>
        <authorList>
            <consortium name="The Broad Institute Genomics Platform"/>
            <consortium name="The Broad Institute Genome Sequencing Center for Infectious Disease"/>
            <person name="Wu L."/>
            <person name="Ma J."/>
        </authorList>
    </citation>
    <scope>NUCLEOTIDE SEQUENCE [LARGE SCALE GENOMIC DNA]</scope>
    <source>
        <strain evidence="3">JCM 16949</strain>
    </source>
</reference>
<evidence type="ECO:0000259" key="1">
    <source>
        <dbReference type="Pfam" id="PF18899"/>
    </source>
</evidence>
<feature type="domain" description="DUF5655" evidence="1">
    <location>
        <begin position="11"/>
        <end position="118"/>
    </location>
</feature>
<dbReference type="Pfam" id="PF18899">
    <property type="entry name" value="DUF5655"/>
    <property type="match status" value="1"/>
</dbReference>
<dbReference type="Proteomes" id="UP001501004">
    <property type="component" value="Unassembled WGS sequence"/>
</dbReference>
<organism evidence="2 3">
    <name type="scientific">Leifsonella bigeumensis</name>
    <dbReference type="NCBI Taxonomy" id="433643"/>
    <lineage>
        <taxon>Bacteria</taxon>
        <taxon>Bacillati</taxon>
        <taxon>Actinomycetota</taxon>
        <taxon>Actinomycetes</taxon>
        <taxon>Micrococcales</taxon>
        <taxon>Microbacteriaceae</taxon>
        <taxon>Leifsonella</taxon>
    </lineage>
</organism>
<comment type="caution">
    <text evidence="2">The sequence shown here is derived from an EMBL/GenBank/DDBJ whole genome shotgun (WGS) entry which is preliminary data.</text>
</comment>
<dbReference type="InterPro" id="IPR043714">
    <property type="entry name" value="DUF5655"/>
</dbReference>
<proteinExistence type="predicted"/>
<sequence length="132" mass="14563">MAGSERIWTVADHLEGAVPEQVALYRAVERAILDCGPVTISVSKTTITFKGARRGFAGARPTRSGVQGYLDLGRSLLGDPRIRSAAPYTKRLWVNHFRLASVAELDETFLDWVREAFRVGEGDHLLGPAIRE</sequence>
<evidence type="ECO:0000313" key="2">
    <source>
        <dbReference type="EMBL" id="GAA3742390.1"/>
    </source>
</evidence>
<accession>A0ABP7FP28</accession>
<gene>
    <name evidence="2" type="ORF">GCM10022239_17420</name>
</gene>
<dbReference type="EMBL" id="BAABAE010000003">
    <property type="protein sequence ID" value="GAA3742390.1"/>
    <property type="molecule type" value="Genomic_DNA"/>
</dbReference>
<keyword evidence="3" id="KW-1185">Reference proteome</keyword>
<name>A0ABP7FP28_9MICO</name>